<comment type="caution">
    <text evidence="1">The sequence shown here is derived from an EMBL/GenBank/DDBJ whole genome shotgun (WGS) entry which is preliminary data.</text>
</comment>
<organism evidence="1 2">
    <name type="scientific">Microcystis aeruginosa NIES-44</name>
    <dbReference type="NCBI Taxonomy" id="449439"/>
    <lineage>
        <taxon>Bacteria</taxon>
        <taxon>Bacillati</taxon>
        <taxon>Cyanobacteriota</taxon>
        <taxon>Cyanophyceae</taxon>
        <taxon>Oscillatoriophycideae</taxon>
        <taxon>Chroococcales</taxon>
        <taxon>Microcystaceae</taxon>
        <taxon>Microcystis</taxon>
    </lineage>
</organism>
<dbReference type="EMBL" id="BBPA01000021">
    <property type="protein sequence ID" value="GAL92464.1"/>
    <property type="molecule type" value="Genomic_DNA"/>
</dbReference>
<proteinExistence type="predicted"/>
<dbReference type="Proteomes" id="UP000030321">
    <property type="component" value="Unassembled WGS sequence"/>
</dbReference>
<sequence length="37" mass="4220">MLRYAITNAPYKGGYCVLCVWSGFCYDYLTATEYSPV</sequence>
<gene>
    <name evidence="1" type="ORF">N44_01022</name>
</gene>
<reference evidence="2" key="1">
    <citation type="journal article" date="2015" name="Genome">
        <title>Whole Genome Sequence of the Non-Microcystin-Producing Microcystis aeruginosa Strain NIES-44.</title>
        <authorList>
            <person name="Okano K."/>
            <person name="Miyata N."/>
            <person name="Ozaki Y."/>
        </authorList>
    </citation>
    <scope>NUCLEOTIDE SEQUENCE [LARGE SCALE GENOMIC DNA]</scope>
    <source>
        <strain evidence="2">NIES-44</strain>
    </source>
</reference>
<accession>A0A0A1VSC4</accession>
<name>A0A0A1VSC4_MICAE</name>
<evidence type="ECO:0000313" key="2">
    <source>
        <dbReference type="Proteomes" id="UP000030321"/>
    </source>
</evidence>
<dbReference type="AlphaFoldDB" id="A0A0A1VSC4"/>
<protein>
    <submittedName>
        <fullName evidence="1">Uncharacterized protein</fullName>
    </submittedName>
</protein>
<evidence type="ECO:0000313" key="1">
    <source>
        <dbReference type="EMBL" id="GAL92464.1"/>
    </source>
</evidence>